<dbReference type="EMBL" id="AMSQ01000007">
    <property type="protein sequence ID" value="EKU48197.1"/>
    <property type="molecule type" value="Genomic_DNA"/>
</dbReference>
<proteinExistence type="predicted"/>
<evidence type="ECO:0000313" key="2">
    <source>
        <dbReference type="Proteomes" id="UP000009885"/>
    </source>
</evidence>
<gene>
    <name evidence="1" type="ORF">C273_05807</name>
</gene>
<keyword evidence="2" id="KW-1185">Reference proteome</keyword>
<name>K9B060_9STAP</name>
<dbReference type="AlphaFoldDB" id="K9B060"/>
<evidence type="ECO:0000313" key="1">
    <source>
        <dbReference type="EMBL" id="EKU48197.1"/>
    </source>
</evidence>
<protein>
    <submittedName>
        <fullName evidence="1">Uncharacterized protein</fullName>
    </submittedName>
</protein>
<comment type="caution">
    <text evidence="1">The sequence shown here is derived from an EMBL/GenBank/DDBJ whole genome shotgun (WGS) entry which is preliminary data.</text>
</comment>
<organism evidence="1 2">
    <name type="scientific">Staphylococcus massiliensis S46</name>
    <dbReference type="NCBI Taxonomy" id="1229783"/>
    <lineage>
        <taxon>Bacteria</taxon>
        <taxon>Bacillati</taxon>
        <taxon>Bacillota</taxon>
        <taxon>Bacilli</taxon>
        <taxon>Bacillales</taxon>
        <taxon>Staphylococcaceae</taxon>
        <taxon>Staphylococcus</taxon>
    </lineage>
</organism>
<reference evidence="1 2" key="1">
    <citation type="journal article" date="2013" name="Genome Announc.">
        <title>Genome Sequence of Staphylococcus massiliensis Strain S46, Isolated from the Surface of Healthy Human Skin.</title>
        <authorList>
            <person name="Srivastav R."/>
            <person name="Singh A."/>
            <person name="Jangir P.K."/>
            <person name="Kumari C."/>
            <person name="Muduli S."/>
            <person name="Sharma R."/>
        </authorList>
    </citation>
    <scope>NUCLEOTIDE SEQUENCE [LARGE SCALE GENOMIC DNA]</scope>
    <source>
        <strain evidence="1 2">S46</strain>
    </source>
</reference>
<dbReference type="RefSeq" id="WP_009383322.1">
    <property type="nucleotide sequence ID" value="NZ_AMSQ01000007.1"/>
</dbReference>
<sequence>MLFIKHKLLFLLGMLLLITLFIFNQAIGTTLIRPILYFLCGVIITRSLGYHDKNHKS</sequence>
<dbReference type="Proteomes" id="UP000009885">
    <property type="component" value="Unassembled WGS sequence"/>
</dbReference>
<dbReference type="PATRIC" id="fig|1229783.3.peg.1172"/>
<accession>K9B060</accession>